<protein>
    <submittedName>
        <fullName evidence="5">Uncharacterized protein</fullName>
    </submittedName>
</protein>
<dbReference type="SMART" id="SM00028">
    <property type="entry name" value="TPR"/>
    <property type="match status" value="4"/>
</dbReference>
<evidence type="ECO:0000313" key="5">
    <source>
        <dbReference type="EMBL" id="EIJ42257.1"/>
    </source>
</evidence>
<dbReference type="Proteomes" id="UP000005744">
    <property type="component" value="Unassembled WGS sequence"/>
</dbReference>
<evidence type="ECO:0000256" key="2">
    <source>
        <dbReference type="ARBA" id="ARBA00022803"/>
    </source>
</evidence>
<dbReference type="STRING" id="395493.BegalDRAFT_1362"/>
<dbReference type="OrthoDB" id="5592888at2"/>
<dbReference type="SUPFAM" id="SSF48452">
    <property type="entry name" value="TPR-like"/>
    <property type="match status" value="1"/>
</dbReference>
<dbReference type="PANTHER" id="PTHR45641:SF19">
    <property type="entry name" value="NEPHROCYSTIN-3"/>
    <property type="match status" value="1"/>
</dbReference>
<dbReference type="RefSeq" id="WP_002685031.1">
    <property type="nucleotide sequence ID" value="NZ_JH600070.1"/>
</dbReference>
<dbReference type="Pfam" id="PF13374">
    <property type="entry name" value="TPR_10"/>
    <property type="match status" value="1"/>
</dbReference>
<evidence type="ECO:0000313" key="6">
    <source>
        <dbReference type="Proteomes" id="UP000005744"/>
    </source>
</evidence>
<dbReference type="Gene3D" id="1.25.40.10">
    <property type="entry name" value="Tetratricopeptide repeat domain"/>
    <property type="match status" value="2"/>
</dbReference>
<keyword evidence="1" id="KW-0677">Repeat</keyword>
<dbReference type="InterPro" id="IPR011990">
    <property type="entry name" value="TPR-like_helical_dom_sf"/>
</dbReference>
<keyword evidence="4" id="KW-0732">Signal</keyword>
<dbReference type="eggNOG" id="COG0457">
    <property type="taxonomic scope" value="Bacteria"/>
</dbReference>
<keyword evidence="2 3" id="KW-0802">TPR repeat</keyword>
<dbReference type="EMBL" id="JH600070">
    <property type="protein sequence ID" value="EIJ42257.1"/>
    <property type="molecule type" value="Genomic_DNA"/>
</dbReference>
<feature type="repeat" description="TPR" evidence="3">
    <location>
        <begin position="188"/>
        <end position="221"/>
    </location>
</feature>
<sequence length="340" mass="38425">MMLKKQIVLLSAFCLTGFLAVNTYAIDDQTRQTITQNLLIQNPSPLLQNPTIHALAFNAIAQAIEELSNLPFPDENQRLQAINQLQQGDSSAAIAIYQRLFDQRQTEGGKSQDEAAMMAKHLASFQLLTDLNQGLATYEQAAKLSNNARWWNELGSLYMANAQLDKAEQAFNQVLALPNGSVDNNALAVATGSLGHLYWQQGDFKRAEPQFLRSLEINETLNRQAGILLQYKNLSTLYAKTKEWRKAIPLYEKLIEHYRSTDAQRELAEQYSDLAMAYLHLEDFFTAESQFLKSIEIYQTLADKAHTAAQYRRISGLYEMQGKKAEADEARRKSLALENP</sequence>
<evidence type="ECO:0000256" key="3">
    <source>
        <dbReference type="PROSITE-ProRule" id="PRU00339"/>
    </source>
</evidence>
<dbReference type="Pfam" id="PF13424">
    <property type="entry name" value="TPR_12"/>
    <property type="match status" value="1"/>
</dbReference>
<gene>
    <name evidence="5" type="ORF">BegalDRAFT_1362</name>
</gene>
<feature type="repeat" description="TPR" evidence="3">
    <location>
        <begin position="148"/>
        <end position="181"/>
    </location>
</feature>
<dbReference type="InterPro" id="IPR019734">
    <property type="entry name" value="TPR_rpt"/>
</dbReference>
<reference evidence="5 6" key="1">
    <citation type="submission" date="2011-11" db="EMBL/GenBank/DDBJ databases">
        <title>Improved High-Quality Draft sequence of Beggiatoa alba B18lD.</title>
        <authorList>
            <consortium name="US DOE Joint Genome Institute"/>
            <person name="Lucas S."/>
            <person name="Han J."/>
            <person name="Lapidus A."/>
            <person name="Cheng J.-F."/>
            <person name="Goodwin L."/>
            <person name="Pitluck S."/>
            <person name="Peters L."/>
            <person name="Mikhailova N."/>
            <person name="Held B."/>
            <person name="Detter J.C."/>
            <person name="Han C."/>
            <person name="Tapia R."/>
            <person name="Land M."/>
            <person name="Hauser L."/>
            <person name="Kyrpides N."/>
            <person name="Ivanova N."/>
            <person name="Pagani I."/>
            <person name="Samuel K."/>
            <person name="Teske A."/>
            <person name="Mueller J."/>
            <person name="Woyke T."/>
        </authorList>
    </citation>
    <scope>NUCLEOTIDE SEQUENCE [LARGE SCALE GENOMIC DNA]</scope>
    <source>
        <strain evidence="5 6">B18LD</strain>
    </source>
</reference>
<feature type="signal peptide" evidence="4">
    <location>
        <begin position="1"/>
        <end position="25"/>
    </location>
</feature>
<dbReference type="PANTHER" id="PTHR45641">
    <property type="entry name" value="TETRATRICOPEPTIDE REPEAT PROTEIN (AFU_ORTHOLOGUE AFUA_6G03870)"/>
    <property type="match status" value="1"/>
</dbReference>
<name>I3CF64_9GAMM</name>
<evidence type="ECO:0000256" key="4">
    <source>
        <dbReference type="SAM" id="SignalP"/>
    </source>
</evidence>
<organism evidence="5 6">
    <name type="scientific">Beggiatoa alba B18LD</name>
    <dbReference type="NCBI Taxonomy" id="395493"/>
    <lineage>
        <taxon>Bacteria</taxon>
        <taxon>Pseudomonadati</taxon>
        <taxon>Pseudomonadota</taxon>
        <taxon>Gammaproteobacteria</taxon>
        <taxon>Thiotrichales</taxon>
        <taxon>Thiotrichaceae</taxon>
        <taxon>Beggiatoa</taxon>
    </lineage>
</organism>
<accession>I3CF64</accession>
<keyword evidence="6" id="KW-1185">Reference proteome</keyword>
<dbReference type="AlphaFoldDB" id="I3CF64"/>
<proteinExistence type="predicted"/>
<dbReference type="PROSITE" id="PS50005">
    <property type="entry name" value="TPR"/>
    <property type="match status" value="2"/>
</dbReference>
<dbReference type="HOGENOM" id="CLU_815510_0_0_6"/>
<feature type="chain" id="PRO_5003668831" evidence="4">
    <location>
        <begin position="26"/>
        <end position="340"/>
    </location>
</feature>
<evidence type="ECO:0000256" key="1">
    <source>
        <dbReference type="ARBA" id="ARBA00022737"/>
    </source>
</evidence>